<evidence type="ECO:0000256" key="1">
    <source>
        <dbReference type="SAM" id="MobiDB-lite"/>
    </source>
</evidence>
<proteinExistence type="predicted"/>
<reference evidence="3 4" key="1">
    <citation type="submission" date="2016-10" db="EMBL/GenBank/DDBJ databases">
        <authorList>
            <person name="de Groot N.N."/>
        </authorList>
    </citation>
    <scope>NUCLEOTIDE SEQUENCE [LARGE SCALE GENOMIC DNA]</scope>
    <source>
        <strain evidence="3 4">GAS232</strain>
    </source>
</reference>
<dbReference type="AlphaFoldDB" id="A0A1G7R3K6"/>
<dbReference type="RefSeq" id="WP_083346791.1">
    <property type="nucleotide sequence ID" value="NZ_LT629690.1"/>
</dbReference>
<dbReference type="OrthoDB" id="120815at2"/>
<dbReference type="EMBL" id="LT629690">
    <property type="protein sequence ID" value="SDG05371.1"/>
    <property type="molecule type" value="Genomic_DNA"/>
</dbReference>
<protein>
    <submittedName>
        <fullName evidence="3">Uncharacterized protein</fullName>
    </submittedName>
</protein>
<gene>
    <name evidence="3" type="ORF">SAMN05444167_4116</name>
</gene>
<evidence type="ECO:0000256" key="2">
    <source>
        <dbReference type="SAM" id="SignalP"/>
    </source>
</evidence>
<organism evidence="3 4">
    <name type="scientific">Terriglobus roseus</name>
    <dbReference type="NCBI Taxonomy" id="392734"/>
    <lineage>
        <taxon>Bacteria</taxon>
        <taxon>Pseudomonadati</taxon>
        <taxon>Acidobacteriota</taxon>
        <taxon>Terriglobia</taxon>
        <taxon>Terriglobales</taxon>
        <taxon>Acidobacteriaceae</taxon>
        <taxon>Terriglobus</taxon>
    </lineage>
</organism>
<keyword evidence="2" id="KW-0732">Signal</keyword>
<dbReference type="Proteomes" id="UP000182427">
    <property type="component" value="Chromosome I"/>
</dbReference>
<evidence type="ECO:0000313" key="3">
    <source>
        <dbReference type="EMBL" id="SDG05371.1"/>
    </source>
</evidence>
<sequence>MHSAILLFFTIALAAQTSSLAAAPPAQGAISVAGNGSAASDDASLRIATMRNTLGIATGTPIEVHLDSDIDSAHAANGQKLHGKLAKAAGNAPAGSPVELTVVTVAAAGQMSSAGELSLQIARINGQDELSQVITQQGKQGQRETADAAPAKGTEASISPQQTLIFPAY</sequence>
<feature type="chain" id="PRO_5009242527" evidence="2">
    <location>
        <begin position="22"/>
        <end position="169"/>
    </location>
</feature>
<feature type="region of interest" description="Disordered" evidence="1">
    <location>
        <begin position="136"/>
        <end position="157"/>
    </location>
</feature>
<feature type="signal peptide" evidence="2">
    <location>
        <begin position="1"/>
        <end position="21"/>
    </location>
</feature>
<accession>A0A1G7R3K6</accession>
<keyword evidence="4" id="KW-1185">Reference proteome</keyword>
<name>A0A1G7R3K6_9BACT</name>
<evidence type="ECO:0000313" key="4">
    <source>
        <dbReference type="Proteomes" id="UP000182427"/>
    </source>
</evidence>